<feature type="compositionally biased region" description="Polar residues" evidence="1">
    <location>
        <begin position="12"/>
        <end position="22"/>
    </location>
</feature>
<feature type="region of interest" description="Disordered" evidence="1">
    <location>
        <begin position="1"/>
        <end position="41"/>
    </location>
</feature>
<dbReference type="OrthoDB" id="5426775at2759"/>
<organism evidence="3 4">
    <name type="scientific">Glutinoglossum americanum</name>
    <dbReference type="NCBI Taxonomy" id="1670608"/>
    <lineage>
        <taxon>Eukaryota</taxon>
        <taxon>Fungi</taxon>
        <taxon>Dikarya</taxon>
        <taxon>Ascomycota</taxon>
        <taxon>Pezizomycotina</taxon>
        <taxon>Geoglossomycetes</taxon>
        <taxon>Geoglossales</taxon>
        <taxon>Geoglossaceae</taxon>
        <taxon>Glutinoglossum</taxon>
    </lineage>
</organism>
<feature type="domain" description="DUF7924" evidence="2">
    <location>
        <begin position="209"/>
        <end position="368"/>
    </location>
</feature>
<dbReference type="PANTHER" id="PTHR42470:SF1">
    <property type="entry name" value="VAST DOMAIN-CONTAINING PROTEIN"/>
    <property type="match status" value="1"/>
</dbReference>
<dbReference type="Pfam" id="PF25545">
    <property type="entry name" value="DUF7924"/>
    <property type="match status" value="1"/>
</dbReference>
<dbReference type="PANTHER" id="PTHR42470">
    <property type="entry name" value="VAST DOMAIN-CONTAINING PROTEIN"/>
    <property type="match status" value="1"/>
</dbReference>
<dbReference type="AlphaFoldDB" id="A0A9P8IBH2"/>
<sequence length="387" mass="42337">MINAGVKMLMEPTSSPLSSSRKQTLEKAHRPPSVAGPNLCPPQSAVLPLTWDNLRRFDMASLSGLASSKNSGSSTPRSPRSAIAERRQLSTNLIHVHVGRGIPSSIPAGIRELIKRMKDIGRPTPDLTKADKKEIRARVVSIAARYEDNATDALLDLVFAEPCRIDRGAYPPHLGRNRDCKFIRGCVPTRDALGNAKIQAALDRVGAPKTPKPDIAFGYSSSAFSIAQALVNTAHDRIAHISQGILHPFIVLEGKSGATGGTQIEVQNRAARSAAALVHSQRTLHASAHGGDFGSPADTACFSCTTDSTTAYVWIHWCQEEEGEPHYRMKPLLRLFLDNCKAVWKLRQVVDNIFEWGLGERLERVKAVLDRIPEERAEAGGSRKRKR</sequence>
<accession>A0A9P8IBH2</accession>
<evidence type="ECO:0000259" key="2">
    <source>
        <dbReference type="Pfam" id="PF25545"/>
    </source>
</evidence>
<evidence type="ECO:0000313" key="4">
    <source>
        <dbReference type="Proteomes" id="UP000698800"/>
    </source>
</evidence>
<gene>
    <name evidence="3" type="ORF">FGG08_004429</name>
</gene>
<comment type="caution">
    <text evidence="3">The sequence shown here is derived from an EMBL/GenBank/DDBJ whole genome shotgun (WGS) entry which is preliminary data.</text>
</comment>
<keyword evidence="4" id="KW-1185">Reference proteome</keyword>
<dbReference type="EMBL" id="JAGHQL010000089">
    <property type="protein sequence ID" value="KAH0539035.1"/>
    <property type="molecule type" value="Genomic_DNA"/>
</dbReference>
<dbReference type="InterPro" id="IPR057684">
    <property type="entry name" value="DUF7924"/>
</dbReference>
<protein>
    <recommendedName>
        <fullName evidence="2">DUF7924 domain-containing protein</fullName>
    </recommendedName>
</protein>
<dbReference type="Proteomes" id="UP000698800">
    <property type="component" value="Unassembled WGS sequence"/>
</dbReference>
<evidence type="ECO:0000313" key="3">
    <source>
        <dbReference type="EMBL" id="KAH0539035.1"/>
    </source>
</evidence>
<name>A0A9P8IBH2_9PEZI</name>
<proteinExistence type="predicted"/>
<reference evidence="3" key="1">
    <citation type="submission" date="2021-03" db="EMBL/GenBank/DDBJ databases">
        <title>Comparative genomics and phylogenomic investigation of the class Geoglossomycetes provide insights into ecological specialization and systematics.</title>
        <authorList>
            <person name="Melie T."/>
            <person name="Pirro S."/>
            <person name="Miller A.N."/>
            <person name="Quandt A."/>
        </authorList>
    </citation>
    <scope>NUCLEOTIDE SEQUENCE</scope>
    <source>
        <strain evidence="3">GBOQ0MN5Z8</strain>
    </source>
</reference>
<evidence type="ECO:0000256" key="1">
    <source>
        <dbReference type="SAM" id="MobiDB-lite"/>
    </source>
</evidence>